<evidence type="ECO:0000256" key="3">
    <source>
        <dbReference type="ARBA" id="ARBA00022692"/>
    </source>
</evidence>
<feature type="transmembrane region" description="Helical" evidence="6">
    <location>
        <begin position="79"/>
        <end position="102"/>
    </location>
</feature>
<dbReference type="InterPro" id="IPR036259">
    <property type="entry name" value="MFS_trans_sf"/>
</dbReference>
<dbReference type="CDD" id="cd17330">
    <property type="entry name" value="MFS_SLC46_TetA_like"/>
    <property type="match status" value="1"/>
</dbReference>
<gene>
    <name evidence="8" type="ORF">ES332_D05G110600v1</name>
</gene>
<dbReference type="GO" id="GO:0016020">
    <property type="term" value="C:membrane"/>
    <property type="evidence" value="ECO:0007669"/>
    <property type="project" value="UniProtKB-SubCell"/>
</dbReference>
<dbReference type="AlphaFoldDB" id="A0A5D2KTE2"/>
<dbReference type="PANTHER" id="PTHR23504">
    <property type="entry name" value="MAJOR FACILITATOR SUPERFAMILY DOMAIN-CONTAINING PROTEIN 10"/>
    <property type="match status" value="1"/>
</dbReference>
<dbReference type="Pfam" id="PF07690">
    <property type="entry name" value="MFS_1"/>
    <property type="match status" value="1"/>
</dbReference>
<evidence type="ECO:0000256" key="1">
    <source>
        <dbReference type="ARBA" id="ARBA00004141"/>
    </source>
</evidence>
<keyword evidence="4 6" id="KW-1133">Transmembrane helix</keyword>
<evidence type="ECO:0000256" key="4">
    <source>
        <dbReference type="ARBA" id="ARBA00022989"/>
    </source>
</evidence>
<name>A0A5D2KTE2_GOSTO</name>
<comment type="subcellular location">
    <subcellularLocation>
        <location evidence="1">Membrane</location>
        <topology evidence="1">Multi-pass membrane protein</topology>
    </subcellularLocation>
</comment>
<dbReference type="PANTHER" id="PTHR23504:SF105">
    <property type="entry name" value="PROTEIN ZINC INDUCED FACILITATOR 1-LIKE"/>
    <property type="match status" value="1"/>
</dbReference>
<feature type="domain" description="Major facilitator superfamily (MFS) profile" evidence="7">
    <location>
        <begin position="1"/>
        <end position="383"/>
    </location>
</feature>
<feature type="transmembrane region" description="Helical" evidence="6">
    <location>
        <begin position="359"/>
        <end position="380"/>
    </location>
</feature>
<dbReference type="SUPFAM" id="SSF103473">
    <property type="entry name" value="MFS general substrate transporter"/>
    <property type="match status" value="1"/>
</dbReference>
<evidence type="ECO:0000256" key="6">
    <source>
        <dbReference type="SAM" id="Phobius"/>
    </source>
</evidence>
<feature type="transmembrane region" description="Helical" evidence="6">
    <location>
        <begin position="122"/>
        <end position="145"/>
    </location>
</feature>
<dbReference type="PROSITE" id="PS50850">
    <property type="entry name" value="MFS"/>
    <property type="match status" value="1"/>
</dbReference>
<reference evidence="8 9" key="1">
    <citation type="submission" date="2019-07" db="EMBL/GenBank/DDBJ databases">
        <title>WGS assembly of Gossypium tomentosum.</title>
        <authorList>
            <person name="Chen Z.J."/>
            <person name="Sreedasyam A."/>
            <person name="Ando A."/>
            <person name="Song Q."/>
            <person name="De L."/>
            <person name="Hulse-Kemp A."/>
            <person name="Ding M."/>
            <person name="Ye W."/>
            <person name="Kirkbride R."/>
            <person name="Jenkins J."/>
            <person name="Plott C."/>
            <person name="Lovell J."/>
            <person name="Lin Y.-M."/>
            <person name="Vaughn R."/>
            <person name="Liu B."/>
            <person name="Li W."/>
            <person name="Simpson S."/>
            <person name="Scheffler B."/>
            <person name="Saski C."/>
            <person name="Grover C."/>
            <person name="Hu G."/>
            <person name="Conover J."/>
            <person name="Carlson J."/>
            <person name="Shu S."/>
            <person name="Boston L."/>
            <person name="Williams M."/>
            <person name="Peterson D."/>
            <person name="Mcgee K."/>
            <person name="Jones D."/>
            <person name="Wendel J."/>
            <person name="Stelly D."/>
            <person name="Grimwood J."/>
            <person name="Schmutz J."/>
        </authorList>
    </citation>
    <scope>NUCLEOTIDE SEQUENCE [LARGE SCALE GENOMIC DNA]</scope>
    <source>
        <strain evidence="8">7179.01</strain>
    </source>
</reference>
<evidence type="ECO:0000259" key="7">
    <source>
        <dbReference type="PROSITE" id="PS50850"/>
    </source>
</evidence>
<protein>
    <recommendedName>
        <fullName evidence="7">Major facilitator superfamily (MFS) profile domain-containing protein</fullName>
    </recommendedName>
</protein>
<keyword evidence="9" id="KW-1185">Reference proteome</keyword>
<feature type="transmembrane region" description="Helical" evidence="6">
    <location>
        <begin position="44"/>
        <end position="67"/>
    </location>
</feature>
<evidence type="ECO:0000313" key="9">
    <source>
        <dbReference type="Proteomes" id="UP000322667"/>
    </source>
</evidence>
<evidence type="ECO:0000313" key="8">
    <source>
        <dbReference type="EMBL" id="TYH70337.1"/>
    </source>
</evidence>
<keyword evidence="2" id="KW-0813">Transport</keyword>
<dbReference type="InterPro" id="IPR020846">
    <property type="entry name" value="MFS_dom"/>
</dbReference>
<dbReference type="GO" id="GO:0022857">
    <property type="term" value="F:transmembrane transporter activity"/>
    <property type="evidence" value="ECO:0007669"/>
    <property type="project" value="InterPro"/>
</dbReference>
<dbReference type="Gene3D" id="1.20.1250.20">
    <property type="entry name" value="MFS general substrate transporter like domains"/>
    <property type="match status" value="1"/>
</dbReference>
<dbReference type="Proteomes" id="UP000322667">
    <property type="component" value="Chromosome D05"/>
</dbReference>
<evidence type="ECO:0000256" key="2">
    <source>
        <dbReference type="ARBA" id="ARBA00022448"/>
    </source>
</evidence>
<evidence type="ECO:0000256" key="5">
    <source>
        <dbReference type="ARBA" id="ARBA00023136"/>
    </source>
</evidence>
<feature type="transmembrane region" description="Helical" evidence="6">
    <location>
        <begin position="242"/>
        <end position="261"/>
    </location>
</feature>
<sequence>MVGRALTSLFWGVVADRYGRKPVILIGTFSVVVFNTLFGLSTNFWMALSMRFFLGCFNSLLGTIRAYASEVCREEYRALALSVVSTSRGIGLIIGPAIGGFFAQPVEKYPNLFAESSIFGRFPYFLPCLIISVYAVGSLVACKWLPETLHKHAEKAHERADLHDISEHSSNDSGQKDNIVELEDKQIHKSNLLKNWPLMSTIIVYCVFSLQEMGYSEIFSLWAVSDKKYGGLSFSSQDVGEVLVISGFGLLLFQLLLYPPVERRLGPLMVTRLSAVISIPLLSCFPYIAMLSGVVLHLVINCAAILRNTLSPQSQRGAANAISITAMSVFKAFGPAGGGALFSWAQERQVASFLPGDQMVFFALNVVQFIGLLLTFKPFLAEPYQRE</sequence>
<feature type="transmembrane region" description="Helical" evidence="6">
    <location>
        <begin position="273"/>
        <end position="306"/>
    </location>
</feature>
<feature type="transmembrane region" description="Helical" evidence="6">
    <location>
        <begin position="21"/>
        <end position="38"/>
    </location>
</feature>
<keyword evidence="5 6" id="KW-0472">Membrane</keyword>
<organism evidence="8 9">
    <name type="scientific">Gossypium tomentosum</name>
    <name type="common">Hawaiian cotton</name>
    <name type="synonym">Gossypium sandvicense</name>
    <dbReference type="NCBI Taxonomy" id="34277"/>
    <lineage>
        <taxon>Eukaryota</taxon>
        <taxon>Viridiplantae</taxon>
        <taxon>Streptophyta</taxon>
        <taxon>Embryophyta</taxon>
        <taxon>Tracheophyta</taxon>
        <taxon>Spermatophyta</taxon>
        <taxon>Magnoliopsida</taxon>
        <taxon>eudicotyledons</taxon>
        <taxon>Gunneridae</taxon>
        <taxon>Pentapetalae</taxon>
        <taxon>rosids</taxon>
        <taxon>malvids</taxon>
        <taxon>Malvales</taxon>
        <taxon>Malvaceae</taxon>
        <taxon>Malvoideae</taxon>
        <taxon>Gossypium</taxon>
    </lineage>
</organism>
<dbReference type="InterPro" id="IPR011701">
    <property type="entry name" value="MFS"/>
</dbReference>
<proteinExistence type="predicted"/>
<dbReference type="EMBL" id="CM017627">
    <property type="protein sequence ID" value="TYH70337.1"/>
    <property type="molecule type" value="Genomic_DNA"/>
</dbReference>
<accession>A0A5D2KTE2</accession>
<keyword evidence="3 6" id="KW-0812">Transmembrane</keyword>